<dbReference type="Gene3D" id="1.25.40.10">
    <property type="entry name" value="Tetratricopeptide repeat domain"/>
    <property type="match status" value="1"/>
</dbReference>
<proteinExistence type="predicted"/>
<gene>
    <name evidence="2" type="ORF">FPANT_11570</name>
</gene>
<evidence type="ECO:0000313" key="3">
    <source>
        <dbReference type="Proteomes" id="UP000544095"/>
    </source>
</evidence>
<dbReference type="SUPFAM" id="SSF52540">
    <property type="entry name" value="P-loop containing nucleoside triphosphate hydrolases"/>
    <property type="match status" value="1"/>
</dbReference>
<dbReference type="Proteomes" id="UP000544095">
    <property type="component" value="Unassembled WGS sequence"/>
</dbReference>
<organism evidence="2 3">
    <name type="scientific">Fusarium pseudoanthophilum</name>
    <dbReference type="NCBI Taxonomy" id="48495"/>
    <lineage>
        <taxon>Eukaryota</taxon>
        <taxon>Fungi</taxon>
        <taxon>Dikarya</taxon>
        <taxon>Ascomycota</taxon>
        <taxon>Pezizomycotina</taxon>
        <taxon>Sordariomycetes</taxon>
        <taxon>Hypocreomycetidae</taxon>
        <taxon>Hypocreales</taxon>
        <taxon>Nectriaceae</taxon>
        <taxon>Fusarium</taxon>
        <taxon>Fusarium fujikuroi species complex</taxon>
    </lineage>
</organism>
<name>A0A8H5KMY1_9HYPO</name>
<comment type="caution">
    <text evidence="2">The sequence shown here is derived from an EMBL/GenBank/DDBJ whole genome shotgun (WGS) entry which is preliminary data.</text>
</comment>
<evidence type="ECO:0000313" key="2">
    <source>
        <dbReference type="EMBL" id="KAF5574850.1"/>
    </source>
</evidence>
<dbReference type="InterPro" id="IPR011990">
    <property type="entry name" value="TPR-like_helical_dom_sf"/>
</dbReference>
<dbReference type="SUPFAM" id="SSF48452">
    <property type="entry name" value="TPR-like"/>
    <property type="match status" value="1"/>
</dbReference>
<feature type="region of interest" description="Disordered" evidence="1">
    <location>
        <begin position="981"/>
        <end position="1013"/>
    </location>
</feature>
<accession>A0A8H5KMY1</accession>
<dbReference type="AlphaFoldDB" id="A0A8H5KMY1"/>
<dbReference type="InterPro" id="IPR027417">
    <property type="entry name" value="P-loop_NTPase"/>
</dbReference>
<keyword evidence="3" id="KW-1185">Reference proteome</keyword>
<dbReference type="EMBL" id="JAAOAR010000713">
    <property type="protein sequence ID" value="KAF5574850.1"/>
    <property type="molecule type" value="Genomic_DNA"/>
</dbReference>
<protein>
    <submittedName>
        <fullName evidence="2">Uncharacterized protein</fullName>
    </submittedName>
</protein>
<feature type="compositionally biased region" description="Basic and acidic residues" evidence="1">
    <location>
        <begin position="981"/>
        <end position="999"/>
    </location>
</feature>
<sequence>MIENPATNQERWRHAPDHERIHIFTKWLCDACNKDSLFIIDDIEAFGYSKIPAILKYPVHYALVSTRDSNLNRADRFFRDILLPPLTNGDAKDLLKWMLANLSSNTLQWSGLDSVADKLHGHPLAIRNAIPFILERLLTYEDPIAEFIDLFDSYDLEERKLFLDFSFEGRSLWEAFDTSFQRLLLQENSGRATKLIQILPFLSSDKDYANQVLHMDKPFFHEWQEKLPDVSILRTGPRVISTWLSKLRAVSFFILSSSQSTSKDLNIHPLILQYMLLRLDDETRLSLMRQVLHLCYMLEDKGAVQESRIKPHVLHCVRVCQGLGIPLETLGLPADITYWVETCCQNQEELAEVEVHHHDESTTFKSALVDKFITSCSQAQRTLLDDSSSLPDETAIYRVLENCRKDYRAMRNSIEQQSGIPVPLKLAVLDAIMPPPRLENEEPLSFSDSIFENAQSSWRETPIYNTGTQIKMESTSNVHCSEKTVFRVVHLLRSFDYGRVPIDLLTRACESKLTWSSSGEVVERYPLGAGVPKWLITFYKANKSWLQDQEQKPTNGHGYQISENVLFSSLVDERRLAHVRIAMALHAFPSINSEIIGDEMVDRLMDTAKASVLPLLSSLTEADIQDWLLPDRQDDPLGDYITLYKVMAEALETSSSQVSKPQLFDVLPTLVDSDIRTNAMILYTLSMLLPEGIILAGTGAPTERLSRSLPNWHAWSPTYRSTMEFLTETSLSGSSKLDTNRRLIFKRVDAQALYGFLLSQHRQYDEAAIFLRATIADVTSKYGATSIQIGLVTAELANCYNILRQEEKAEQCIKTTLLAQKDWRLSTRRDGIYLRLSLADTFIGRARYNEAVPILEGIVKSREISATLRMMSVLRLARSRRRMHEDAQKAFEHDSALWTGSTLLSHVSGVLTMEYIEELACSISEMHGVLLGGSEESRELIEAVDSALCKTASLTDTPSWNWYTKAKKEYLGRIEKATELKKEKGKGANKHTHESDEGRIGSPSASPFDPLREEANLPDAEWRWSERLARSA</sequence>
<feature type="non-terminal residue" evidence="2">
    <location>
        <position position="1"/>
    </location>
</feature>
<evidence type="ECO:0000256" key="1">
    <source>
        <dbReference type="SAM" id="MobiDB-lite"/>
    </source>
</evidence>
<reference evidence="2 3" key="1">
    <citation type="submission" date="2020-05" db="EMBL/GenBank/DDBJ databases">
        <title>Identification and distribution of gene clusters putatively required for synthesis of sphingolipid metabolism inhibitors in phylogenetically diverse species of the filamentous fungus Fusarium.</title>
        <authorList>
            <person name="Kim H.-S."/>
            <person name="Busman M."/>
            <person name="Brown D.W."/>
            <person name="Divon H."/>
            <person name="Uhlig S."/>
            <person name="Proctor R.H."/>
        </authorList>
    </citation>
    <scope>NUCLEOTIDE SEQUENCE [LARGE SCALE GENOMIC DNA]</scope>
    <source>
        <strain evidence="2 3">NRRL 25211</strain>
    </source>
</reference>